<dbReference type="OrthoDB" id="108177at2759"/>
<comment type="caution">
    <text evidence="1">The sequence shown here is derived from an EMBL/GenBank/DDBJ whole genome shotgun (WGS) entry which is preliminary data.</text>
</comment>
<dbReference type="AlphaFoldDB" id="A0A225WZ34"/>
<evidence type="ECO:0000313" key="1">
    <source>
        <dbReference type="EMBL" id="OWZ22100.1"/>
    </source>
</evidence>
<keyword evidence="2" id="KW-1185">Reference proteome</keyword>
<dbReference type="EMBL" id="NBNE01000162">
    <property type="protein sequence ID" value="OWZ22100.1"/>
    <property type="molecule type" value="Genomic_DNA"/>
</dbReference>
<evidence type="ECO:0000313" key="2">
    <source>
        <dbReference type="Proteomes" id="UP000198211"/>
    </source>
</evidence>
<proteinExistence type="predicted"/>
<protein>
    <submittedName>
        <fullName evidence="1">Uncharacterized protein</fullName>
    </submittedName>
</protein>
<organism evidence="1 2">
    <name type="scientific">Phytophthora megakarya</name>
    <dbReference type="NCBI Taxonomy" id="4795"/>
    <lineage>
        <taxon>Eukaryota</taxon>
        <taxon>Sar</taxon>
        <taxon>Stramenopiles</taxon>
        <taxon>Oomycota</taxon>
        <taxon>Peronosporomycetes</taxon>
        <taxon>Peronosporales</taxon>
        <taxon>Peronosporaceae</taxon>
        <taxon>Phytophthora</taxon>
    </lineage>
</organism>
<gene>
    <name evidence="1" type="ORF">PHMEG_0003241</name>
</gene>
<accession>A0A225WZ34</accession>
<dbReference type="Proteomes" id="UP000198211">
    <property type="component" value="Unassembled WGS sequence"/>
</dbReference>
<reference evidence="2" key="1">
    <citation type="submission" date="2017-03" db="EMBL/GenBank/DDBJ databases">
        <title>Phytopthora megakarya and P. palmivora, two closely related causual agents of cacao black pod achieved similar genome size and gene model numbers by different mechanisms.</title>
        <authorList>
            <person name="Ali S."/>
            <person name="Shao J."/>
            <person name="Larry D.J."/>
            <person name="Kronmiller B."/>
            <person name="Shen D."/>
            <person name="Strem M.D."/>
            <person name="Melnick R.L."/>
            <person name="Guiltinan M.J."/>
            <person name="Tyler B.M."/>
            <person name="Meinhardt L.W."/>
            <person name="Bailey B.A."/>
        </authorList>
    </citation>
    <scope>NUCLEOTIDE SEQUENCE [LARGE SCALE GENOMIC DNA]</scope>
    <source>
        <strain evidence="2">zdho120</strain>
    </source>
</reference>
<name>A0A225WZ34_9STRA</name>
<sequence length="130" mass="14960">MKLFVAPKIQKRTWSEHYKYLIAISDACGPGSEYMVVDGIVQYGVLKAKVDSARVHYPQHAEKLAHFAQTWETDQSKGKDFGREMVVAVNERRIENLLDEMDDFWILESGSIRYLVKDASWLDDAESCED</sequence>